<dbReference type="PANTHER" id="PTHR10779">
    <property type="entry name" value="DYNEIN LIGHT CHAIN ROADBLOCK"/>
    <property type="match status" value="1"/>
</dbReference>
<feature type="domain" description="Roadblock/LAMTOR2" evidence="3">
    <location>
        <begin position="118"/>
        <end position="219"/>
    </location>
</feature>
<dbReference type="GeneID" id="37044405"/>
<name>A0A316YHK8_9BASI</name>
<organism evidence="4 5">
    <name type="scientific">Acaromyces ingoldii</name>
    <dbReference type="NCBI Taxonomy" id="215250"/>
    <lineage>
        <taxon>Eukaryota</taxon>
        <taxon>Fungi</taxon>
        <taxon>Dikarya</taxon>
        <taxon>Basidiomycota</taxon>
        <taxon>Ustilaginomycotina</taxon>
        <taxon>Exobasidiomycetes</taxon>
        <taxon>Exobasidiales</taxon>
        <taxon>Cryptobasidiaceae</taxon>
        <taxon>Acaromyces</taxon>
    </lineage>
</organism>
<evidence type="ECO:0000256" key="2">
    <source>
        <dbReference type="SAM" id="MobiDB-lite"/>
    </source>
</evidence>
<dbReference type="STRING" id="215250.A0A316YHK8"/>
<dbReference type="SMART" id="SM00960">
    <property type="entry name" value="Robl_LC7"/>
    <property type="match status" value="1"/>
</dbReference>
<dbReference type="Proteomes" id="UP000245768">
    <property type="component" value="Unassembled WGS sequence"/>
</dbReference>
<evidence type="ECO:0000313" key="4">
    <source>
        <dbReference type="EMBL" id="PWN88652.1"/>
    </source>
</evidence>
<proteinExistence type="inferred from homology"/>
<dbReference type="AlphaFoldDB" id="A0A316YHK8"/>
<dbReference type="OrthoDB" id="9985637at2759"/>
<comment type="similarity">
    <text evidence="1">Belongs to the GAMAD family.</text>
</comment>
<accession>A0A316YHK8</accession>
<gene>
    <name evidence="4" type="ORF">FA10DRAFT_268815</name>
</gene>
<protein>
    <recommendedName>
        <fullName evidence="3">Roadblock/LAMTOR2 domain-containing protein</fullName>
    </recommendedName>
</protein>
<keyword evidence="5" id="KW-1185">Reference proteome</keyword>
<dbReference type="InParanoid" id="A0A316YHK8"/>
<dbReference type="SUPFAM" id="SSF103196">
    <property type="entry name" value="Roadblock/LC7 domain"/>
    <property type="match status" value="1"/>
</dbReference>
<evidence type="ECO:0000256" key="1">
    <source>
        <dbReference type="ARBA" id="ARBA00007191"/>
    </source>
</evidence>
<feature type="compositionally biased region" description="Basic and acidic residues" evidence="2">
    <location>
        <begin position="80"/>
        <end position="91"/>
    </location>
</feature>
<sequence length="227" mass="23682">MSSLEGRGGTGAPPMSIPPSSTTNESPGPHVGLSPESIHNKPHTRSPPFQAPKSPMPPTANLGAWSADAQGGREGDEDGDKGLDEQADGVKRPSPLSSGGQAGAVDSAGSNPSPPPEVEATISKLTSHANVLGVLVLSRPEALVIRSGGAYFEPIGPGARERAMRLKNVVEMVRNSVGGLERDVPKTEAGDEVAFLRIRTKKYEMMITPSEKYLFVVLQDPTASAPS</sequence>
<evidence type="ECO:0000313" key="5">
    <source>
        <dbReference type="Proteomes" id="UP000245768"/>
    </source>
</evidence>
<evidence type="ECO:0000259" key="3">
    <source>
        <dbReference type="SMART" id="SM00960"/>
    </source>
</evidence>
<dbReference type="EMBL" id="KZ819638">
    <property type="protein sequence ID" value="PWN88652.1"/>
    <property type="molecule type" value="Genomic_DNA"/>
</dbReference>
<dbReference type="FunFam" id="3.30.450.30:FF:000022">
    <property type="entry name" value="Related to Dynein light chain 2B, cytoplasmic"/>
    <property type="match status" value="1"/>
</dbReference>
<dbReference type="Gene3D" id="3.30.450.30">
    <property type="entry name" value="Dynein light chain 2a, cytoplasmic"/>
    <property type="match status" value="1"/>
</dbReference>
<reference evidence="4 5" key="1">
    <citation type="journal article" date="2018" name="Mol. Biol. Evol.">
        <title>Broad Genomic Sampling Reveals a Smut Pathogenic Ancestry of the Fungal Clade Ustilaginomycotina.</title>
        <authorList>
            <person name="Kijpornyongpan T."/>
            <person name="Mondo S.J."/>
            <person name="Barry K."/>
            <person name="Sandor L."/>
            <person name="Lee J."/>
            <person name="Lipzen A."/>
            <person name="Pangilinan J."/>
            <person name="LaButti K."/>
            <person name="Hainaut M."/>
            <person name="Henrissat B."/>
            <person name="Grigoriev I.V."/>
            <person name="Spatafora J.W."/>
            <person name="Aime M.C."/>
        </authorList>
    </citation>
    <scope>NUCLEOTIDE SEQUENCE [LARGE SCALE GENOMIC DNA]</scope>
    <source>
        <strain evidence="4 5">MCA 4198</strain>
    </source>
</reference>
<dbReference type="InterPro" id="IPR004942">
    <property type="entry name" value="Roadblock/LAMTOR2_dom"/>
</dbReference>
<dbReference type="RefSeq" id="XP_025375850.1">
    <property type="nucleotide sequence ID" value="XM_025522489.1"/>
</dbReference>
<feature type="region of interest" description="Disordered" evidence="2">
    <location>
        <begin position="1"/>
        <end position="119"/>
    </location>
</feature>
<feature type="compositionally biased region" description="Gly residues" evidence="2">
    <location>
        <begin position="1"/>
        <end position="11"/>
    </location>
</feature>